<evidence type="ECO:0000313" key="2">
    <source>
        <dbReference type="Proteomes" id="UP000789901"/>
    </source>
</evidence>
<evidence type="ECO:0000313" key="1">
    <source>
        <dbReference type="EMBL" id="CAG8584083.1"/>
    </source>
</evidence>
<sequence>IGPDWTHHLTSLRHHNVGASASHLTMSIDDHRYRVIPYLKSDDAYNKWMQKRASQTSETSITGRGKRSPLYEVATMRFQFYHRCGSATSEYTIA</sequence>
<name>A0ABN7UFH9_GIGMA</name>
<protein>
    <submittedName>
        <fullName evidence="1">10422_t:CDS:1</fullName>
    </submittedName>
</protein>
<reference evidence="1 2" key="1">
    <citation type="submission" date="2021-06" db="EMBL/GenBank/DDBJ databases">
        <authorList>
            <person name="Kallberg Y."/>
            <person name="Tangrot J."/>
            <person name="Rosling A."/>
        </authorList>
    </citation>
    <scope>NUCLEOTIDE SEQUENCE [LARGE SCALE GENOMIC DNA]</scope>
    <source>
        <strain evidence="1 2">120-4 pot B 10/14</strain>
    </source>
</reference>
<dbReference type="Proteomes" id="UP000789901">
    <property type="component" value="Unassembled WGS sequence"/>
</dbReference>
<dbReference type="EMBL" id="CAJVQB010002691">
    <property type="protein sequence ID" value="CAG8584083.1"/>
    <property type="molecule type" value="Genomic_DNA"/>
</dbReference>
<organism evidence="1 2">
    <name type="scientific">Gigaspora margarita</name>
    <dbReference type="NCBI Taxonomy" id="4874"/>
    <lineage>
        <taxon>Eukaryota</taxon>
        <taxon>Fungi</taxon>
        <taxon>Fungi incertae sedis</taxon>
        <taxon>Mucoromycota</taxon>
        <taxon>Glomeromycotina</taxon>
        <taxon>Glomeromycetes</taxon>
        <taxon>Diversisporales</taxon>
        <taxon>Gigasporaceae</taxon>
        <taxon>Gigaspora</taxon>
    </lineage>
</organism>
<feature type="non-terminal residue" evidence="1">
    <location>
        <position position="1"/>
    </location>
</feature>
<comment type="caution">
    <text evidence="1">The sequence shown here is derived from an EMBL/GenBank/DDBJ whole genome shotgun (WGS) entry which is preliminary data.</text>
</comment>
<proteinExistence type="predicted"/>
<keyword evidence="2" id="KW-1185">Reference proteome</keyword>
<accession>A0ABN7UFH9</accession>
<gene>
    <name evidence="1" type="ORF">GMARGA_LOCUS6090</name>
</gene>